<dbReference type="EMBL" id="CP021366">
    <property type="protein sequence ID" value="ART57628.1"/>
    <property type="molecule type" value="Genomic_DNA"/>
</dbReference>
<keyword evidence="2" id="KW-0694">RNA-binding</keyword>
<dbReference type="PANTHER" id="PTHR38106:SF1">
    <property type="entry name" value="RNA CHAPERONE PROQ"/>
    <property type="match status" value="1"/>
</dbReference>
<dbReference type="KEGG" id="acip:CBP36_01005"/>
<dbReference type="PANTHER" id="PTHR38106">
    <property type="entry name" value="RNA CHAPERONE PROQ"/>
    <property type="match status" value="1"/>
</dbReference>
<evidence type="ECO:0000259" key="5">
    <source>
        <dbReference type="SMART" id="SM00945"/>
    </source>
</evidence>
<dbReference type="RefSeq" id="WP_086926260.1">
    <property type="nucleotide sequence ID" value="NZ_CP021362.1"/>
</dbReference>
<sequence>MTDNVPEQEPTAAPAAAPVAAASAPQALPQPETGNSAPAPDAEAPTAADFPRGDRPPRGGRGGRNSGRARADGQAPAGPQAPSRTPPRTHPALEQLAGLYPHLFGAVFLPLKRGIFQDLLEAHPELFERDALKVALGIHTRSTRYLQSVAAGEKRHDLAGQPVEDMAPEHVHHALLEVFRRRKARAGEDVLPKLRKRMIQAFEASGLTREAYTELVTGRDEAANAILQEAFAEWAARNAKDEALLRAFEASGQTLDAFADMYGMDPRQTGQMLERARRQRPPATTA</sequence>
<dbReference type="InterPro" id="IPR016103">
    <property type="entry name" value="ProQ/FinO"/>
</dbReference>
<name>A0A240U804_9BURK</name>
<organism evidence="6 7">
    <name type="scientific">Acidovorax carolinensis</name>
    <dbReference type="NCBI Taxonomy" id="553814"/>
    <lineage>
        <taxon>Bacteria</taxon>
        <taxon>Pseudomonadati</taxon>
        <taxon>Pseudomonadota</taxon>
        <taxon>Betaproteobacteria</taxon>
        <taxon>Burkholderiales</taxon>
        <taxon>Comamonadaceae</taxon>
        <taxon>Acidovorax</taxon>
    </lineage>
</organism>
<accession>A0A240U804</accession>
<feature type="compositionally biased region" description="Low complexity" evidence="4">
    <location>
        <begin position="7"/>
        <end position="50"/>
    </location>
</feature>
<keyword evidence="3" id="KW-0143">Chaperone</keyword>
<keyword evidence="1" id="KW-0963">Cytoplasm</keyword>
<dbReference type="InterPro" id="IPR036442">
    <property type="entry name" value="ProQ/FinO_sf"/>
</dbReference>
<feature type="region of interest" description="Disordered" evidence="4">
    <location>
        <begin position="1"/>
        <end position="91"/>
    </location>
</feature>
<gene>
    <name evidence="6" type="ORF">CBP36_01005</name>
</gene>
<dbReference type="KEGG" id="acis:CBP35_17950"/>
<proteinExistence type="predicted"/>
<dbReference type="SMART" id="SM00945">
    <property type="entry name" value="ProQ"/>
    <property type="match status" value="1"/>
</dbReference>
<dbReference type="Pfam" id="PF04352">
    <property type="entry name" value="ProQ"/>
    <property type="match status" value="1"/>
</dbReference>
<dbReference type="GO" id="GO:0005829">
    <property type="term" value="C:cytosol"/>
    <property type="evidence" value="ECO:0007669"/>
    <property type="project" value="TreeGrafter"/>
</dbReference>
<dbReference type="InterPro" id="IPR023529">
    <property type="entry name" value="ProQ"/>
</dbReference>
<evidence type="ECO:0000256" key="1">
    <source>
        <dbReference type="ARBA" id="ARBA00022490"/>
    </source>
</evidence>
<feature type="domain" description="ProQ/FinO" evidence="5">
    <location>
        <begin position="84"/>
        <end position="194"/>
    </location>
</feature>
<protein>
    <submittedName>
        <fullName evidence="6">Proq activator of osmoprotectant transporter prop</fullName>
    </submittedName>
</protein>
<dbReference type="Proteomes" id="UP000194440">
    <property type="component" value="Chromosome"/>
</dbReference>
<dbReference type="GO" id="GO:0010608">
    <property type="term" value="P:post-transcriptional regulation of gene expression"/>
    <property type="evidence" value="ECO:0007669"/>
    <property type="project" value="InterPro"/>
</dbReference>
<keyword evidence="7" id="KW-1185">Reference proteome</keyword>
<dbReference type="GO" id="GO:0033592">
    <property type="term" value="F:RNA strand annealing activity"/>
    <property type="evidence" value="ECO:0007669"/>
    <property type="project" value="InterPro"/>
</dbReference>
<reference evidence="6" key="1">
    <citation type="submission" date="2017-05" db="EMBL/GenBank/DDBJ databases">
        <title>Polyphasic characterization of four soil-derived phenanthrene-degrading Acidovorax strains and proposal of Acidovorax phenanthrenivorans sp. nov.</title>
        <authorList>
            <person name="Singleton D."/>
            <person name="Lee J."/>
            <person name="Dickey A.N."/>
            <person name="Stroud A."/>
            <person name="Scholl E.H."/>
            <person name="Wright F.A."/>
            <person name="Aitken M.D."/>
        </authorList>
    </citation>
    <scope>NUCLEOTIDE SEQUENCE</scope>
    <source>
        <strain evidence="6">P4</strain>
    </source>
</reference>
<evidence type="ECO:0000313" key="7">
    <source>
        <dbReference type="Proteomes" id="UP000194440"/>
    </source>
</evidence>
<evidence type="ECO:0000256" key="3">
    <source>
        <dbReference type="ARBA" id="ARBA00023186"/>
    </source>
</evidence>
<dbReference type="Gene3D" id="1.10.1710.10">
    <property type="entry name" value="ProQ/FinO domain"/>
    <property type="match status" value="1"/>
</dbReference>
<dbReference type="OrthoDB" id="9180746at2"/>
<evidence type="ECO:0000313" key="6">
    <source>
        <dbReference type="EMBL" id="ART57628.1"/>
    </source>
</evidence>
<dbReference type="GO" id="GO:0034057">
    <property type="term" value="F:RNA strand-exchange activity"/>
    <property type="evidence" value="ECO:0007669"/>
    <property type="project" value="InterPro"/>
</dbReference>
<evidence type="ECO:0000256" key="2">
    <source>
        <dbReference type="ARBA" id="ARBA00022884"/>
    </source>
</evidence>
<dbReference type="AlphaFoldDB" id="A0A240U804"/>
<dbReference type="SUPFAM" id="SSF48657">
    <property type="entry name" value="FinO-like"/>
    <property type="match status" value="1"/>
</dbReference>
<feature type="compositionally biased region" description="Low complexity" evidence="4">
    <location>
        <begin position="66"/>
        <end position="82"/>
    </location>
</feature>
<evidence type="ECO:0000256" key="4">
    <source>
        <dbReference type="SAM" id="MobiDB-lite"/>
    </source>
</evidence>